<dbReference type="PANTHER" id="PTHR21549:SF0">
    <property type="entry name" value="COILED-COIL DOMAIN-CONTAINING PROTEIN 112"/>
    <property type="match status" value="1"/>
</dbReference>
<evidence type="ECO:0008006" key="5">
    <source>
        <dbReference type="Google" id="ProtNLM"/>
    </source>
</evidence>
<proteinExistence type="predicted"/>
<dbReference type="OrthoDB" id="2152435at2759"/>
<comment type="caution">
    <text evidence="3">The sequence shown here is derived from an EMBL/GenBank/DDBJ whole genome shotgun (WGS) entry which is preliminary data.</text>
</comment>
<accession>A0A8T2KLF7</accession>
<evidence type="ECO:0000256" key="1">
    <source>
        <dbReference type="ARBA" id="ARBA00023054"/>
    </source>
</evidence>
<evidence type="ECO:0000256" key="2">
    <source>
        <dbReference type="SAM" id="MobiDB-lite"/>
    </source>
</evidence>
<dbReference type="InterPro" id="IPR039902">
    <property type="entry name" value="CCDC148/CCDC112"/>
</dbReference>
<keyword evidence="4" id="KW-1185">Reference proteome</keyword>
<dbReference type="PANTHER" id="PTHR21549">
    <property type="entry name" value="MUTATED IN BLADDER CANCER 1"/>
    <property type="match status" value="1"/>
</dbReference>
<evidence type="ECO:0000313" key="4">
    <source>
        <dbReference type="Proteomes" id="UP000812440"/>
    </source>
</evidence>
<dbReference type="EMBL" id="JAACNH010000001">
    <property type="protein sequence ID" value="KAG8456290.1"/>
    <property type="molecule type" value="Genomic_DNA"/>
</dbReference>
<feature type="compositionally biased region" description="Polar residues" evidence="2">
    <location>
        <begin position="1"/>
        <end position="26"/>
    </location>
</feature>
<evidence type="ECO:0000313" key="3">
    <source>
        <dbReference type="EMBL" id="KAG8456290.1"/>
    </source>
</evidence>
<feature type="non-terminal residue" evidence="3">
    <location>
        <position position="453"/>
    </location>
</feature>
<keyword evidence="1" id="KW-0175">Coiled coil</keyword>
<feature type="region of interest" description="Disordered" evidence="2">
    <location>
        <begin position="1"/>
        <end position="32"/>
    </location>
</feature>
<dbReference type="AlphaFoldDB" id="A0A8T2KLF7"/>
<protein>
    <recommendedName>
        <fullName evidence="5">Coiled-coil domain-containing protein 112</fullName>
    </recommendedName>
</protein>
<dbReference type="Proteomes" id="UP000812440">
    <property type="component" value="Chromosome 1"/>
</dbReference>
<name>A0A8T2KLF7_9PIPI</name>
<feature type="region of interest" description="Disordered" evidence="2">
    <location>
        <begin position="425"/>
        <end position="453"/>
    </location>
</feature>
<organism evidence="3 4">
    <name type="scientific">Hymenochirus boettgeri</name>
    <name type="common">Congo dwarf clawed frog</name>
    <dbReference type="NCBI Taxonomy" id="247094"/>
    <lineage>
        <taxon>Eukaryota</taxon>
        <taxon>Metazoa</taxon>
        <taxon>Chordata</taxon>
        <taxon>Craniata</taxon>
        <taxon>Vertebrata</taxon>
        <taxon>Euteleostomi</taxon>
        <taxon>Amphibia</taxon>
        <taxon>Batrachia</taxon>
        <taxon>Anura</taxon>
        <taxon>Pipoidea</taxon>
        <taxon>Pipidae</taxon>
        <taxon>Pipinae</taxon>
        <taxon>Hymenochirus</taxon>
    </lineage>
</organism>
<reference evidence="3" key="1">
    <citation type="thesis" date="2020" institute="ProQuest LLC" country="789 East Eisenhower Parkway, Ann Arbor, MI, USA">
        <title>Comparative Genomics and Chromosome Evolution.</title>
        <authorList>
            <person name="Mudd A.B."/>
        </authorList>
    </citation>
    <scope>NUCLEOTIDE SEQUENCE</scope>
    <source>
        <strain evidence="3">Female2</strain>
        <tissue evidence="3">Blood</tissue>
    </source>
</reference>
<gene>
    <name evidence="3" type="ORF">GDO86_002180</name>
</gene>
<sequence>MASLATGTSLTDPAESAKQNENNYSNVGGERDFHIQNWKTKADQAKKAEYFRNLEKCRAQIANLEKDKNGNLYSKKNDFRAEYSSLEEFEQKLADSRKAEKIKTERELSKIHNQVRKLQQQLKDVKPTPEFVSKLREMMEEVDNAICTFKDNQRVRYEELMKEEKTTSNELNVLEKKIEVISNSAPENSFKAPCGKTPVEKITTHLPEEVVTFERFLQKTGGRLGGWDDFDHQSFLKVWTKHKGKPSYLEEALSYLPSRTKDDVQQHEAWYQEFLFLDERKKEAIQEWKAKKQLEKEEISKLQVKAKEILEINFKEMEAQKHKLEEQRRKKQQELESWRKQKEIDAAAQIQARLREEEEQQRKQRKERERQFHVKLVVETHARLRKEKDDLLRLEKEMQEEIEREEKRKMAVYEICRFQDRDQRKLEEKAQDKRAKEEVEAEKERRLIKLKEK</sequence>